<gene>
    <name evidence="1" type="ORF">ILEXP_LOCUS9363</name>
</gene>
<dbReference type="Proteomes" id="UP001642360">
    <property type="component" value="Unassembled WGS sequence"/>
</dbReference>
<keyword evidence="2" id="KW-1185">Reference proteome</keyword>
<organism evidence="1 2">
    <name type="scientific">Ilex paraguariensis</name>
    <name type="common">yerba mate</name>
    <dbReference type="NCBI Taxonomy" id="185542"/>
    <lineage>
        <taxon>Eukaryota</taxon>
        <taxon>Viridiplantae</taxon>
        <taxon>Streptophyta</taxon>
        <taxon>Embryophyta</taxon>
        <taxon>Tracheophyta</taxon>
        <taxon>Spermatophyta</taxon>
        <taxon>Magnoliopsida</taxon>
        <taxon>eudicotyledons</taxon>
        <taxon>Gunneridae</taxon>
        <taxon>Pentapetalae</taxon>
        <taxon>asterids</taxon>
        <taxon>campanulids</taxon>
        <taxon>Aquifoliales</taxon>
        <taxon>Aquifoliaceae</taxon>
        <taxon>Ilex</taxon>
    </lineage>
</organism>
<sequence>MAQQVATMGCHGCRVLVRLTAEGRARWGQHAWAPVVGVELWQLQDNPVGHRGRGWLWSDHGGINALGCWARVDERKKGVDRYKAWPGRHAGSNSGR</sequence>
<dbReference type="AlphaFoldDB" id="A0ABC8RAE9"/>
<evidence type="ECO:0000313" key="1">
    <source>
        <dbReference type="EMBL" id="CAK9141743.1"/>
    </source>
</evidence>
<proteinExistence type="predicted"/>
<evidence type="ECO:0000313" key="2">
    <source>
        <dbReference type="Proteomes" id="UP001642360"/>
    </source>
</evidence>
<protein>
    <submittedName>
        <fullName evidence="1">Uncharacterized protein</fullName>
    </submittedName>
</protein>
<dbReference type="EMBL" id="CAUOFW020001170">
    <property type="protein sequence ID" value="CAK9141743.1"/>
    <property type="molecule type" value="Genomic_DNA"/>
</dbReference>
<name>A0ABC8RAE9_9AQUA</name>
<reference evidence="1 2" key="1">
    <citation type="submission" date="2024-02" db="EMBL/GenBank/DDBJ databases">
        <authorList>
            <person name="Vignale AGUSTIN F."/>
            <person name="Sosa J E."/>
            <person name="Modenutti C."/>
        </authorList>
    </citation>
    <scope>NUCLEOTIDE SEQUENCE [LARGE SCALE GENOMIC DNA]</scope>
</reference>
<accession>A0ABC8RAE9</accession>
<comment type="caution">
    <text evidence="1">The sequence shown here is derived from an EMBL/GenBank/DDBJ whole genome shotgun (WGS) entry which is preliminary data.</text>
</comment>